<protein>
    <submittedName>
        <fullName evidence="1">Uncharacterized protein</fullName>
    </submittedName>
</protein>
<accession>A0ABN9PC24</accession>
<reference evidence="1" key="1">
    <citation type="submission" date="2023-10" db="EMBL/GenBank/DDBJ databases">
        <authorList>
            <person name="Chen Y."/>
            <person name="Shah S."/>
            <person name="Dougan E. K."/>
            <person name="Thang M."/>
            <person name="Chan C."/>
        </authorList>
    </citation>
    <scope>NUCLEOTIDE SEQUENCE [LARGE SCALE GENOMIC DNA]</scope>
</reference>
<dbReference type="EMBL" id="CAUYUJ010000410">
    <property type="protein sequence ID" value="CAK0790376.1"/>
    <property type="molecule type" value="Genomic_DNA"/>
</dbReference>
<evidence type="ECO:0000313" key="1">
    <source>
        <dbReference type="EMBL" id="CAK0790376.1"/>
    </source>
</evidence>
<name>A0ABN9PC24_9DINO</name>
<organism evidence="1 2">
    <name type="scientific">Prorocentrum cordatum</name>
    <dbReference type="NCBI Taxonomy" id="2364126"/>
    <lineage>
        <taxon>Eukaryota</taxon>
        <taxon>Sar</taxon>
        <taxon>Alveolata</taxon>
        <taxon>Dinophyceae</taxon>
        <taxon>Prorocentrales</taxon>
        <taxon>Prorocentraceae</taxon>
        <taxon>Prorocentrum</taxon>
    </lineage>
</organism>
<keyword evidence="2" id="KW-1185">Reference proteome</keyword>
<gene>
    <name evidence="1" type="ORF">PCOR1329_LOCUS1669</name>
</gene>
<feature type="non-terminal residue" evidence="1">
    <location>
        <position position="93"/>
    </location>
</feature>
<evidence type="ECO:0000313" key="2">
    <source>
        <dbReference type="Proteomes" id="UP001189429"/>
    </source>
</evidence>
<proteinExistence type="predicted"/>
<sequence>GVEDIAARAPHGGLKRKRGNALPRSFLLVSARKGFLVPSTVAEQIHSSDLRFIVTPSTYERASGVAPRGESALPQDSQRLSTALLLRPSLLLA</sequence>
<comment type="caution">
    <text evidence="1">The sequence shown here is derived from an EMBL/GenBank/DDBJ whole genome shotgun (WGS) entry which is preliminary data.</text>
</comment>
<feature type="non-terminal residue" evidence="1">
    <location>
        <position position="1"/>
    </location>
</feature>
<dbReference type="Proteomes" id="UP001189429">
    <property type="component" value="Unassembled WGS sequence"/>
</dbReference>